<evidence type="ECO:0008006" key="4">
    <source>
        <dbReference type="Google" id="ProtNLM"/>
    </source>
</evidence>
<gene>
    <name evidence="2" type="ORF">TEA_002738</name>
</gene>
<dbReference type="AlphaFoldDB" id="A0A4S4DNX8"/>
<dbReference type="PANTHER" id="PTHR42886">
    <property type="entry name" value="RE40534P-RELATED"/>
    <property type="match status" value="1"/>
</dbReference>
<feature type="region of interest" description="Disordered" evidence="1">
    <location>
        <begin position="306"/>
        <end position="336"/>
    </location>
</feature>
<dbReference type="STRING" id="542762.A0A4S4DNX8"/>
<dbReference type="GO" id="GO:0005829">
    <property type="term" value="C:cytosol"/>
    <property type="evidence" value="ECO:0007669"/>
    <property type="project" value="TreeGrafter"/>
</dbReference>
<sequence>MFLVNVSVMPASQQKITIPNKFGEKLVGILHETGSVEIVILCHGFRSTKERDIMVNVAVALEKEGITAFRFDFAGNGKKEDHRQWIFWQDFSSNPSGRSGKDEKLEGAGLILGKDNRARQLDCSKSDYAGIEEAPDNQSNDSALGALGEEGRKEIHGRDIGLNIVNGPHINNNKVRLYSRVNVCTPHGSGHEELPTRDFVESIDELGGREKESTRAIEEDDAQCNGKRIFDDPISHLNKSETQLGLADIIDRSKSDALLCGFSKGGCDMEREVEFRDDEANGIERLVCDVEGEFIPHEVLQALDEYGSTDSSNESIDQVENESNKVREEDFDPKLN</sequence>
<evidence type="ECO:0000313" key="3">
    <source>
        <dbReference type="Proteomes" id="UP000306102"/>
    </source>
</evidence>
<dbReference type="Proteomes" id="UP000306102">
    <property type="component" value="Unassembled WGS sequence"/>
</dbReference>
<dbReference type="Gene3D" id="3.40.50.1820">
    <property type="entry name" value="alpha/beta hydrolase"/>
    <property type="match status" value="1"/>
</dbReference>
<protein>
    <recommendedName>
        <fullName evidence="4">Serine aminopeptidase S33 domain-containing protein</fullName>
    </recommendedName>
</protein>
<name>A0A4S4DNX8_CAMSN</name>
<proteinExistence type="predicted"/>
<keyword evidence="3" id="KW-1185">Reference proteome</keyword>
<feature type="compositionally biased region" description="Basic and acidic residues" evidence="1">
    <location>
        <begin position="322"/>
        <end position="336"/>
    </location>
</feature>
<comment type="caution">
    <text evidence="2">The sequence shown here is derived from an EMBL/GenBank/DDBJ whole genome shotgun (WGS) entry which is preliminary data.</text>
</comment>
<reference evidence="2 3" key="1">
    <citation type="journal article" date="2018" name="Proc. Natl. Acad. Sci. U.S.A.">
        <title>Draft genome sequence of Camellia sinensis var. sinensis provides insights into the evolution of the tea genome and tea quality.</title>
        <authorList>
            <person name="Wei C."/>
            <person name="Yang H."/>
            <person name="Wang S."/>
            <person name="Zhao J."/>
            <person name="Liu C."/>
            <person name="Gao L."/>
            <person name="Xia E."/>
            <person name="Lu Y."/>
            <person name="Tai Y."/>
            <person name="She G."/>
            <person name="Sun J."/>
            <person name="Cao H."/>
            <person name="Tong W."/>
            <person name="Gao Q."/>
            <person name="Li Y."/>
            <person name="Deng W."/>
            <person name="Jiang X."/>
            <person name="Wang W."/>
            <person name="Chen Q."/>
            <person name="Zhang S."/>
            <person name="Li H."/>
            <person name="Wu J."/>
            <person name="Wang P."/>
            <person name="Li P."/>
            <person name="Shi C."/>
            <person name="Zheng F."/>
            <person name="Jian J."/>
            <person name="Huang B."/>
            <person name="Shan D."/>
            <person name="Shi M."/>
            <person name="Fang C."/>
            <person name="Yue Y."/>
            <person name="Li F."/>
            <person name="Li D."/>
            <person name="Wei S."/>
            <person name="Han B."/>
            <person name="Jiang C."/>
            <person name="Yin Y."/>
            <person name="Xia T."/>
            <person name="Zhang Z."/>
            <person name="Bennetzen J.L."/>
            <person name="Zhao S."/>
            <person name="Wan X."/>
        </authorList>
    </citation>
    <scope>NUCLEOTIDE SEQUENCE [LARGE SCALE GENOMIC DNA]</scope>
    <source>
        <strain evidence="3">cv. Shuchazao</strain>
        <tissue evidence="2">Leaf</tissue>
    </source>
</reference>
<dbReference type="InterPro" id="IPR029058">
    <property type="entry name" value="AB_hydrolase_fold"/>
</dbReference>
<feature type="compositionally biased region" description="Polar residues" evidence="1">
    <location>
        <begin position="308"/>
        <end position="318"/>
    </location>
</feature>
<organism evidence="2 3">
    <name type="scientific">Camellia sinensis var. sinensis</name>
    <name type="common">China tea</name>
    <dbReference type="NCBI Taxonomy" id="542762"/>
    <lineage>
        <taxon>Eukaryota</taxon>
        <taxon>Viridiplantae</taxon>
        <taxon>Streptophyta</taxon>
        <taxon>Embryophyta</taxon>
        <taxon>Tracheophyta</taxon>
        <taxon>Spermatophyta</taxon>
        <taxon>Magnoliopsida</taxon>
        <taxon>eudicotyledons</taxon>
        <taxon>Gunneridae</taxon>
        <taxon>Pentapetalae</taxon>
        <taxon>asterids</taxon>
        <taxon>Ericales</taxon>
        <taxon>Theaceae</taxon>
        <taxon>Camellia</taxon>
    </lineage>
</organism>
<accession>A0A4S4DNX8</accession>
<dbReference type="SUPFAM" id="SSF53474">
    <property type="entry name" value="alpha/beta-Hydrolases"/>
    <property type="match status" value="1"/>
</dbReference>
<evidence type="ECO:0000313" key="2">
    <source>
        <dbReference type="EMBL" id="THG04742.1"/>
    </source>
</evidence>
<dbReference type="PANTHER" id="PTHR42886:SF53">
    <property type="entry name" value="ALPHA_BETA-HYDROLASES SUPERFAMILY PROTEIN"/>
    <property type="match status" value="1"/>
</dbReference>
<evidence type="ECO:0000256" key="1">
    <source>
        <dbReference type="SAM" id="MobiDB-lite"/>
    </source>
</evidence>
<dbReference type="EMBL" id="SDRB02010711">
    <property type="protein sequence ID" value="THG04742.1"/>
    <property type="molecule type" value="Genomic_DNA"/>
</dbReference>